<gene>
    <name evidence="1" type="ORF">MetfoDRAFT_0891</name>
</gene>
<sequence>KLFIELVSILLSAASIGDAPFFNELFKYYLFLFFGLNFNSVKSHYQLTKIATIDDYIGWDVIQKGKGKGNTDYIRVTNKKEYDDLVVNYLKINKRPPMKAEIQRIPNLLIKIINKEENKNYSIADFDDGLIYIGTNFCFNHNNPKCEDCPIKDLCVGYNEDKSLIENYRT</sequence>
<dbReference type="GO" id="GO:0006281">
    <property type="term" value="P:DNA repair"/>
    <property type="evidence" value="ECO:0007669"/>
    <property type="project" value="InterPro"/>
</dbReference>
<reference evidence="1 2" key="1">
    <citation type="submission" date="2011-09" db="EMBL/GenBank/DDBJ databases">
        <title>The draft genome of Methanotorris formicicus Mc-S-70.</title>
        <authorList>
            <consortium name="US DOE Joint Genome Institute (JGI-PGF)"/>
            <person name="Lucas S."/>
            <person name="Han J."/>
            <person name="Lapidus A."/>
            <person name="Cheng J.-F."/>
            <person name="Goodwin L."/>
            <person name="Pitluck S."/>
            <person name="Peters L."/>
            <person name="Land M.L."/>
            <person name="Hauser L."/>
            <person name="Sieprawska-Lupa M."/>
            <person name="Takai K."/>
            <person name="Miyazaki J."/>
            <person name="Whitman W."/>
            <person name="Woyke T.J."/>
        </authorList>
    </citation>
    <scope>NUCLEOTIDE SEQUENCE [LARGE SCALE GENOMIC DNA]</scope>
    <source>
        <strain evidence="1 2">Mc-S-70</strain>
    </source>
</reference>
<comment type="caution">
    <text evidence="1">The sequence shown here is derived from an EMBL/GenBank/DDBJ whole genome shotgun (WGS) entry which is preliminary data.</text>
</comment>
<keyword evidence="2" id="KW-1185">Reference proteome</keyword>
<dbReference type="InterPro" id="IPR011257">
    <property type="entry name" value="DNA_glycosylase"/>
</dbReference>
<evidence type="ECO:0000313" key="1">
    <source>
        <dbReference type="EMBL" id="EHP87058.1"/>
    </source>
</evidence>
<name>H1KYL8_9EURY</name>
<dbReference type="AlphaFoldDB" id="H1KYL8"/>
<proteinExistence type="predicted"/>
<dbReference type="RefSeq" id="WP_007044330.1">
    <property type="nucleotide sequence ID" value="NZ_AGJL01000018.1"/>
</dbReference>
<feature type="non-terminal residue" evidence="1">
    <location>
        <position position="1"/>
    </location>
</feature>
<protein>
    <submittedName>
        <fullName evidence="1">Iron-sulfur cluster loop</fullName>
    </submittedName>
</protein>
<organism evidence="1 2">
    <name type="scientific">Methanotorris formicicus Mc-S-70</name>
    <dbReference type="NCBI Taxonomy" id="647171"/>
    <lineage>
        <taxon>Archaea</taxon>
        <taxon>Methanobacteriati</taxon>
        <taxon>Methanobacteriota</taxon>
        <taxon>Methanomada group</taxon>
        <taxon>Methanococci</taxon>
        <taxon>Methanococcales</taxon>
        <taxon>Methanocaldococcaceae</taxon>
        <taxon>Methanotorris</taxon>
    </lineage>
</organism>
<dbReference type="EMBL" id="AGJL01000018">
    <property type="protein sequence ID" value="EHP87058.1"/>
    <property type="molecule type" value="Genomic_DNA"/>
</dbReference>
<accession>H1KYL8</accession>
<evidence type="ECO:0000313" key="2">
    <source>
        <dbReference type="Proteomes" id="UP000003706"/>
    </source>
</evidence>
<dbReference type="Gene3D" id="1.10.1670.10">
    <property type="entry name" value="Helix-hairpin-Helix base-excision DNA repair enzymes (C-terminal)"/>
    <property type="match status" value="1"/>
</dbReference>
<dbReference type="Proteomes" id="UP000003706">
    <property type="component" value="Unassembled WGS sequence"/>
</dbReference>
<dbReference type="SUPFAM" id="SSF48150">
    <property type="entry name" value="DNA-glycosylase"/>
    <property type="match status" value="1"/>
</dbReference>
<dbReference type="InterPro" id="IPR023170">
    <property type="entry name" value="HhH_base_excis_C"/>
</dbReference>
<dbReference type="GO" id="GO:0003824">
    <property type="term" value="F:catalytic activity"/>
    <property type="evidence" value="ECO:0007669"/>
    <property type="project" value="InterPro"/>
</dbReference>